<dbReference type="Proteomes" id="UP000236546">
    <property type="component" value="Unassembled WGS sequence"/>
</dbReference>
<evidence type="ECO:0000313" key="5">
    <source>
        <dbReference type="Proteomes" id="UP000054821"/>
    </source>
</evidence>
<proteinExistence type="predicted"/>
<evidence type="ECO:0000313" key="4">
    <source>
        <dbReference type="EMBL" id="PON23143.1"/>
    </source>
</evidence>
<keyword evidence="1" id="KW-0175">Coiled coil</keyword>
<dbReference type="GeneID" id="29985731"/>
<reference evidence="3 6" key="2">
    <citation type="submission" date="2017-02" db="EMBL/GenBank/DDBJ databases">
        <title>Genomes of Trichoderma spp. with biocontrol activity.</title>
        <authorList>
            <person name="Gardiner D."/>
            <person name="Kazan K."/>
            <person name="Vos C."/>
            <person name="Harvey P."/>
        </authorList>
    </citation>
    <scope>NUCLEOTIDE SEQUENCE [LARGE SCALE GENOMIC DNA]</scope>
    <source>
        <strain evidence="3 6">A5MH</strain>
    </source>
</reference>
<evidence type="ECO:0000313" key="3">
    <source>
        <dbReference type="EMBL" id="PNP38165.1"/>
    </source>
</evidence>
<comment type="caution">
    <text evidence="3">The sequence shown here is derived from an EMBL/GenBank/DDBJ whole genome shotgun (WGS) entry which is preliminary data.</text>
</comment>
<accession>A0A2K0SY17</accession>
<protein>
    <submittedName>
        <fullName evidence="3">Uncharacterized protein</fullName>
    </submittedName>
</protein>
<feature type="compositionally biased region" description="Basic and acidic residues" evidence="2">
    <location>
        <begin position="295"/>
        <end position="318"/>
    </location>
</feature>
<dbReference type="EMBL" id="JPDN02000031">
    <property type="protein sequence ID" value="PON23143.1"/>
    <property type="molecule type" value="Genomic_DNA"/>
</dbReference>
<dbReference type="STRING" id="398673.A0A2K0SY17"/>
<reference evidence="4" key="3">
    <citation type="submission" date="2017-08" db="EMBL/GenBank/DDBJ databases">
        <title>Trichoderma gamsii strain T6085, whole genome shotgun sequencing project.</title>
        <authorList>
            <person name="Baroncelli R."/>
        </authorList>
    </citation>
    <scope>NUCLEOTIDE SEQUENCE</scope>
    <source>
        <strain evidence="4">T6085</strain>
    </source>
</reference>
<feature type="coiled-coil region" evidence="1">
    <location>
        <begin position="111"/>
        <end position="138"/>
    </location>
</feature>
<organism evidence="3 6">
    <name type="scientific">Trichoderma gamsii</name>
    <dbReference type="NCBI Taxonomy" id="398673"/>
    <lineage>
        <taxon>Eukaryota</taxon>
        <taxon>Fungi</taxon>
        <taxon>Dikarya</taxon>
        <taxon>Ascomycota</taxon>
        <taxon>Pezizomycotina</taxon>
        <taxon>Sordariomycetes</taxon>
        <taxon>Hypocreomycetidae</taxon>
        <taxon>Hypocreales</taxon>
        <taxon>Hypocreaceae</taxon>
        <taxon>Trichoderma</taxon>
    </lineage>
</organism>
<dbReference type="OrthoDB" id="5430717at2759"/>
<keyword evidence="5" id="KW-1185">Reference proteome</keyword>
<reference evidence="4 5" key="1">
    <citation type="journal article" date="2016" name="Genome Announc.">
        <title>Draft Whole-Genome Sequence of Trichoderma gamsii T6085, a Promising Biocontrol Agent of Fusarium Head Blight on Wheat.</title>
        <authorList>
            <person name="Baroncelli R."/>
            <person name="Zapparata A."/>
            <person name="Piaggeschi G."/>
            <person name="Sarrocco S."/>
            <person name="Vannacci G."/>
        </authorList>
    </citation>
    <scope>NUCLEOTIDE SEQUENCE [LARGE SCALE GENOMIC DNA]</scope>
    <source>
        <strain evidence="4 5">T6085</strain>
    </source>
</reference>
<dbReference type="Proteomes" id="UP000054821">
    <property type="component" value="Unassembled WGS sequence"/>
</dbReference>
<gene>
    <name evidence="4" type="ORF">TGAM01_v207916</name>
    <name evidence="3" type="ORF">TGAMA5MH_09918</name>
</gene>
<name>A0A2K0SY17_9HYPO</name>
<sequence>MGDSAWMRLIPGQRCRTPVSPWLHYGQTDNEDTTPHEAANLKIAPRPLAGFNQSSTDFANDILVREADRLQNTPSVDEMADMLRTIIMVSPTPPTLDPQHTSYVLHLIEGYSKLRSKLSVKEKEVAQLKEKQQEDTENGKMLLADWSAQEARYRAEIKRLELIIQQVSGKGVEAVALARSGSLIRKGGSGRAHTAETATPEQVPAEADFCQDDCKSASPCKGSGIQGRRTSMSSDALDITARLNAKNQLWRHRSENNLRQLSRRVRTSQREHYNGHLLSHLTPSHLRLNLDTPEPEPKEECDLDDEQRLHESDVGDNE</sequence>
<dbReference type="AlphaFoldDB" id="A0A2K0SY17"/>
<dbReference type="RefSeq" id="XP_024405037.1">
    <property type="nucleotide sequence ID" value="XM_024550206.1"/>
</dbReference>
<dbReference type="EMBL" id="MTYH01000112">
    <property type="protein sequence ID" value="PNP38165.1"/>
    <property type="molecule type" value="Genomic_DNA"/>
</dbReference>
<feature type="region of interest" description="Disordered" evidence="2">
    <location>
        <begin position="285"/>
        <end position="318"/>
    </location>
</feature>
<evidence type="ECO:0000313" key="6">
    <source>
        <dbReference type="Proteomes" id="UP000236546"/>
    </source>
</evidence>
<evidence type="ECO:0000256" key="2">
    <source>
        <dbReference type="SAM" id="MobiDB-lite"/>
    </source>
</evidence>
<evidence type="ECO:0000256" key="1">
    <source>
        <dbReference type="SAM" id="Coils"/>
    </source>
</evidence>